<dbReference type="SUPFAM" id="SSF52172">
    <property type="entry name" value="CheY-like"/>
    <property type="match status" value="1"/>
</dbReference>
<keyword evidence="2" id="KW-0418">Kinase</keyword>
<dbReference type="SUPFAM" id="SSF55073">
    <property type="entry name" value="Nucleotide cyclase"/>
    <property type="match status" value="1"/>
</dbReference>
<keyword evidence="1" id="KW-0808">Transferase</keyword>
<dbReference type="PANTHER" id="PTHR43081">
    <property type="entry name" value="ADENYLATE CYCLASE, TERMINAL-DIFFERENTIATION SPECIFIC-RELATED"/>
    <property type="match status" value="1"/>
</dbReference>
<keyword evidence="8" id="KW-1185">Reference proteome</keyword>
<dbReference type="PROSITE" id="PS50125">
    <property type="entry name" value="GUANYLATE_CYCLASE_2"/>
    <property type="match status" value="1"/>
</dbReference>
<dbReference type="SMART" id="SM00448">
    <property type="entry name" value="REC"/>
    <property type="match status" value="1"/>
</dbReference>
<evidence type="ECO:0000256" key="3">
    <source>
        <dbReference type="PROSITE-ProRule" id="PRU00169"/>
    </source>
</evidence>
<dbReference type="InterPro" id="IPR029016">
    <property type="entry name" value="GAF-like_dom_sf"/>
</dbReference>
<dbReference type="SMART" id="SM00044">
    <property type="entry name" value="CYCc"/>
    <property type="match status" value="1"/>
</dbReference>
<dbReference type="Gene3D" id="3.30.450.40">
    <property type="match status" value="1"/>
</dbReference>
<evidence type="ECO:0000259" key="6">
    <source>
        <dbReference type="PROSITE" id="PS50125"/>
    </source>
</evidence>
<dbReference type="Gene3D" id="3.30.70.1230">
    <property type="entry name" value="Nucleotide cyclase"/>
    <property type="match status" value="1"/>
</dbReference>
<dbReference type="PROSITE" id="PS50110">
    <property type="entry name" value="RESPONSE_REGULATORY"/>
    <property type="match status" value="1"/>
</dbReference>
<feature type="domain" description="Guanylate cyclase" evidence="6">
    <location>
        <begin position="410"/>
        <end position="539"/>
    </location>
</feature>
<dbReference type="Pfam" id="PF00072">
    <property type="entry name" value="Response_reg"/>
    <property type="match status" value="1"/>
</dbReference>
<dbReference type="Proteomes" id="UP001594351">
    <property type="component" value="Unassembled WGS sequence"/>
</dbReference>
<evidence type="ECO:0000313" key="7">
    <source>
        <dbReference type="EMBL" id="MFC1852315.1"/>
    </source>
</evidence>
<name>A0ABV6Z1K7_UNCC1</name>
<organism evidence="7 8">
    <name type="scientific">candidate division CSSED10-310 bacterium</name>
    <dbReference type="NCBI Taxonomy" id="2855610"/>
    <lineage>
        <taxon>Bacteria</taxon>
        <taxon>Bacteria division CSSED10-310</taxon>
    </lineage>
</organism>
<evidence type="ECO:0000256" key="1">
    <source>
        <dbReference type="ARBA" id="ARBA00022679"/>
    </source>
</evidence>
<gene>
    <name evidence="7" type="ORF">ACFL27_19125</name>
</gene>
<dbReference type="SMART" id="SM00065">
    <property type="entry name" value="GAF"/>
    <property type="match status" value="1"/>
</dbReference>
<dbReference type="Pfam" id="PF00211">
    <property type="entry name" value="Guanylate_cyc"/>
    <property type="match status" value="1"/>
</dbReference>
<keyword evidence="4" id="KW-0175">Coiled coil</keyword>
<dbReference type="SUPFAM" id="SSF55781">
    <property type="entry name" value="GAF domain-like"/>
    <property type="match status" value="1"/>
</dbReference>
<dbReference type="PANTHER" id="PTHR43081:SF1">
    <property type="entry name" value="ADENYLATE CYCLASE, TERMINAL-DIFFERENTIATION SPECIFIC"/>
    <property type="match status" value="1"/>
</dbReference>
<protein>
    <submittedName>
        <fullName evidence="7">Adenylate/guanylate cyclase domain-containing protein</fullName>
    </submittedName>
</protein>
<dbReference type="Gene3D" id="3.40.50.2300">
    <property type="match status" value="1"/>
</dbReference>
<keyword evidence="3" id="KW-0597">Phosphoprotein</keyword>
<comment type="caution">
    <text evidence="7">The sequence shown here is derived from an EMBL/GenBank/DDBJ whole genome shotgun (WGS) entry which is preliminary data.</text>
</comment>
<dbReference type="Pfam" id="PF01590">
    <property type="entry name" value="GAF"/>
    <property type="match status" value="1"/>
</dbReference>
<dbReference type="EMBL" id="JBHPBY010000296">
    <property type="protein sequence ID" value="MFC1852315.1"/>
    <property type="molecule type" value="Genomic_DNA"/>
</dbReference>
<dbReference type="InterPro" id="IPR029787">
    <property type="entry name" value="Nucleotide_cyclase"/>
</dbReference>
<accession>A0ABV6Z1K7</accession>
<sequence>MSATEKIKLLLVDDDAFICEYLQSMLECMEFDVAIAMNGKEGAEKALAHEFNMIISDINMPVMSGIELIREVRKQDTEIPIIILTGNDDAATAIESMREGAFDYIFKDDNIQESLPIAIEKALDKQRLTQENKRLLRDLQQKNIDLEETNKVNLQLLERVQSFNKELTEKIAEATAELRVTNRLLNQKVEELNALHEVGQVISSIIPVNQLLEMIMDRSKDLMKAEVSSLMIIDAETHELVFQVAQGEAGEVIKKIRIKIDENSIAGWVAKNEVPLIVADAYSDPRFNPEYDKKSGFRTKSIMCSPLRAKSKVIGVVQVINKISGESFTEHDLDIFGTFAHQASIAIENARLYADLAIKADDLRESLERERRIAIEKEKMGKFIPKTVLDEIRKSREEHLALGGRCVQVSVLFADIVGFTSISESQKPEVIVADLNKYMTAMTQIIEHYEGIVDKFIGDGIMAIFSPGNEADNHSLRAVMAAIDMQRKVHEISAEWSIGNLEIRVGVNTGEMVAGNVGSDTRMDYTVIGDNVNLASRLETACPPGCVLMSDSTFVGVQNNIPTEKIEPIQVKNRIQPVQPYLVTRSVIEGDRC</sequence>
<feature type="modified residue" description="4-aspartylphosphate" evidence="3">
    <location>
        <position position="57"/>
    </location>
</feature>
<feature type="domain" description="Response regulatory" evidence="5">
    <location>
        <begin position="8"/>
        <end position="122"/>
    </location>
</feature>
<dbReference type="InterPro" id="IPR011006">
    <property type="entry name" value="CheY-like_superfamily"/>
</dbReference>
<dbReference type="InterPro" id="IPR001054">
    <property type="entry name" value="A/G_cyclase"/>
</dbReference>
<feature type="coiled-coil region" evidence="4">
    <location>
        <begin position="125"/>
        <end position="191"/>
    </location>
</feature>
<evidence type="ECO:0000313" key="8">
    <source>
        <dbReference type="Proteomes" id="UP001594351"/>
    </source>
</evidence>
<evidence type="ECO:0000259" key="5">
    <source>
        <dbReference type="PROSITE" id="PS50110"/>
    </source>
</evidence>
<dbReference type="InterPro" id="IPR003018">
    <property type="entry name" value="GAF"/>
</dbReference>
<evidence type="ECO:0000256" key="2">
    <source>
        <dbReference type="ARBA" id="ARBA00022777"/>
    </source>
</evidence>
<dbReference type="InterPro" id="IPR050697">
    <property type="entry name" value="Adenylyl/Guanylyl_Cyclase_3/4"/>
</dbReference>
<dbReference type="InterPro" id="IPR001789">
    <property type="entry name" value="Sig_transdc_resp-reg_receiver"/>
</dbReference>
<reference evidence="7 8" key="1">
    <citation type="submission" date="2024-09" db="EMBL/GenBank/DDBJ databases">
        <title>Laminarin stimulates single cell rates of sulfate reduction while oxygen inhibits transcriptomic activity in coastal marine sediment.</title>
        <authorList>
            <person name="Lindsay M."/>
            <person name="Orcutt B."/>
            <person name="Emerson D."/>
            <person name="Stepanauskas R."/>
            <person name="D'Angelo T."/>
        </authorList>
    </citation>
    <scope>NUCLEOTIDE SEQUENCE [LARGE SCALE GENOMIC DNA]</scope>
    <source>
        <strain evidence="7">SAG AM-311-K15</strain>
    </source>
</reference>
<dbReference type="CDD" id="cd07302">
    <property type="entry name" value="CHD"/>
    <property type="match status" value="1"/>
</dbReference>
<evidence type="ECO:0000256" key="4">
    <source>
        <dbReference type="SAM" id="Coils"/>
    </source>
</evidence>
<proteinExistence type="predicted"/>